<dbReference type="GeneID" id="40075216"/>
<proteinExistence type="predicted"/>
<dbReference type="RefSeq" id="YP_009599487.1">
    <property type="nucleotide sequence ID" value="NC_041916.1"/>
</dbReference>
<sequence length="245" mass="28232">MSYRVLTDLDTLLDTRQGTLDVLLEPSKETFDNVYAHSYFTRILDKFDRPSFGITMDSYRDAFARRDINTIVKSRPSPLLRNLFKVVVDAEGLSGKPIRVETLEITVLTHPYDLPPDLLVELKLILEHHLGYRCKVTFVNRKAEEITGSYVSNFSHVFIYHLLGEWYPEFTKTFDQRPNPDTKLFIPAVFLKEPEEMGVSPTAQIQRISLLWSVIFTAVPLPLKFYDGMSLTEQEKMEASYVGKS</sequence>
<dbReference type="Proteomes" id="UP000221243">
    <property type="component" value="Segment"/>
</dbReference>
<accession>A0A1Q2U355</accession>
<protein>
    <submittedName>
        <fullName evidence="1">Phage protein</fullName>
    </submittedName>
</protein>
<dbReference type="KEGG" id="vg:40075216"/>
<keyword evidence="2" id="KW-1185">Reference proteome</keyword>
<name>A0A1Q2U355_9CAUD</name>
<organism evidence="1 2">
    <name type="scientific">Vibrio phage pTD1</name>
    <dbReference type="NCBI Taxonomy" id="1938577"/>
    <lineage>
        <taxon>Viruses</taxon>
        <taxon>Duplodnaviria</taxon>
        <taxon>Heunggongvirae</taxon>
        <taxon>Uroviricota</taxon>
        <taxon>Caudoviricetes</taxon>
        <taxon>Chimalliviridae</taxon>
        <taxon>Gorgonvirinae</taxon>
        <taxon>Tidunavirus</taxon>
        <taxon>Tidunavirus pTD1</taxon>
    </lineage>
</organism>
<evidence type="ECO:0000313" key="1">
    <source>
        <dbReference type="EMBL" id="BAW98409.1"/>
    </source>
</evidence>
<evidence type="ECO:0000313" key="2">
    <source>
        <dbReference type="Proteomes" id="UP000221243"/>
    </source>
</evidence>
<dbReference type="OrthoDB" id="10200at10239"/>
<dbReference type="EMBL" id="AP017972">
    <property type="protein sequence ID" value="BAW98409.1"/>
    <property type="molecule type" value="Genomic_DNA"/>
</dbReference>
<reference evidence="1 2" key="1">
    <citation type="submission" date="2017-01" db="EMBL/GenBank/DDBJ databases">
        <title>Complete Genome Sequence of Vibrio Parahaemolyticus Bacteriophage pTD1.</title>
        <authorList>
            <person name="Midorikawa Y."/>
            <person name="Sano M."/>
        </authorList>
    </citation>
    <scope>NUCLEOTIDE SEQUENCE [LARGE SCALE GENOMIC DNA]</scope>
    <source>
        <strain evidence="1">PTD1</strain>
    </source>
</reference>